<evidence type="ECO:0000313" key="5">
    <source>
        <dbReference type="EMBL" id="QDU84179.1"/>
    </source>
</evidence>
<dbReference type="EC" id="1.-.-.-" evidence="5"/>
<accession>A0A518CY76</accession>
<organism evidence="5 6">
    <name type="scientific">Rohdeia mirabilis</name>
    <dbReference type="NCBI Taxonomy" id="2528008"/>
    <lineage>
        <taxon>Bacteria</taxon>
        <taxon>Pseudomonadati</taxon>
        <taxon>Planctomycetota</taxon>
        <taxon>Planctomycetia</taxon>
        <taxon>Planctomycetia incertae sedis</taxon>
        <taxon>Rohdeia</taxon>
    </lineage>
</organism>
<feature type="domain" description="NADH:flavin oxidoreductase/NADH oxidase N-terminal" evidence="4">
    <location>
        <begin position="224"/>
        <end position="436"/>
    </location>
</feature>
<dbReference type="RefSeq" id="WP_419186376.1">
    <property type="nucleotide sequence ID" value="NZ_CP036290.1"/>
</dbReference>
<protein>
    <submittedName>
        <fullName evidence="5">NADH oxidase</fullName>
        <ecNumber evidence="5">1.-.-.-</ecNumber>
    </submittedName>
</protein>
<evidence type="ECO:0000256" key="1">
    <source>
        <dbReference type="ARBA" id="ARBA00022630"/>
    </source>
</evidence>
<keyword evidence="1" id="KW-0285">Flavoprotein</keyword>
<dbReference type="Gene3D" id="3.20.20.70">
    <property type="entry name" value="Aldolase class I"/>
    <property type="match status" value="1"/>
</dbReference>
<gene>
    <name evidence="5" type="ORF">Pla163_12840</name>
</gene>
<dbReference type="PANTHER" id="PTHR43656">
    <property type="entry name" value="BINDING OXIDOREDUCTASE, PUTATIVE (AFU_ORTHOLOGUE AFUA_2G08260)-RELATED"/>
    <property type="match status" value="1"/>
</dbReference>
<sequence length="494" mass="54327">MSDRPRTKIHPLPDANWPSQDAARNSRLFSAVQLGPLELASRTWVPAMVPWRATDEGFATDAVVQWYARFAAGRPGAIVLEATGVRDVPSGPLLRIGHARFEEGLRRVVDAVREASGGATKVLVQLIDFLAIKRRVEATRFVERFLPVDDRLRERLAEYRGDPQLRSAEESAVRAAVLALDVDERRAVLPARVIEDLEMGYRERVTDTHLEHVRDLPRVLPGLFADAAERARRAGFDGVELHYAHAYTMASFLSARNDRDDGYGGSPDGRARLPLEVFAAVRERVGDDFCVGCRFLGDEVIAGGTGLDEAVEFGRRFAAVGMDFLSVSKGGKFEDAKQPKVGEAAYPYTGTSGHECMPTVRIDEPGPFGRNLPLSRAIRAAVRADGRTTPVVGAGGICTFEQAEAALANGDCDVVAAARQSLADPDWWLKMARGRGDAVRRCIFTNYCEGLDQRHKQVTCQLWDREFDEPDPDGAPARTSSDGKRRLVPPAWHA</sequence>
<reference evidence="5 6" key="1">
    <citation type="submission" date="2019-02" db="EMBL/GenBank/DDBJ databases">
        <title>Deep-cultivation of Planctomycetes and their phenomic and genomic characterization uncovers novel biology.</title>
        <authorList>
            <person name="Wiegand S."/>
            <person name="Jogler M."/>
            <person name="Boedeker C."/>
            <person name="Pinto D."/>
            <person name="Vollmers J."/>
            <person name="Rivas-Marin E."/>
            <person name="Kohn T."/>
            <person name="Peeters S.H."/>
            <person name="Heuer A."/>
            <person name="Rast P."/>
            <person name="Oberbeckmann S."/>
            <person name="Bunk B."/>
            <person name="Jeske O."/>
            <person name="Meyerdierks A."/>
            <person name="Storesund J.E."/>
            <person name="Kallscheuer N."/>
            <person name="Luecker S."/>
            <person name="Lage O.M."/>
            <person name="Pohl T."/>
            <person name="Merkel B.J."/>
            <person name="Hornburger P."/>
            <person name="Mueller R.-W."/>
            <person name="Bruemmer F."/>
            <person name="Labrenz M."/>
            <person name="Spormann A.M."/>
            <person name="Op den Camp H."/>
            <person name="Overmann J."/>
            <person name="Amann R."/>
            <person name="Jetten M.S.M."/>
            <person name="Mascher T."/>
            <person name="Medema M.H."/>
            <person name="Devos D.P."/>
            <person name="Kaster A.-K."/>
            <person name="Ovreas L."/>
            <person name="Rohde M."/>
            <person name="Galperin M.Y."/>
            <person name="Jogler C."/>
        </authorList>
    </citation>
    <scope>NUCLEOTIDE SEQUENCE [LARGE SCALE GENOMIC DNA]</scope>
    <source>
        <strain evidence="5 6">Pla163</strain>
    </source>
</reference>
<dbReference type="InterPro" id="IPR051799">
    <property type="entry name" value="NADH_flavin_oxidoreductase"/>
</dbReference>
<dbReference type="InterPro" id="IPR013785">
    <property type="entry name" value="Aldolase_TIM"/>
</dbReference>
<dbReference type="PANTHER" id="PTHR43656:SF2">
    <property type="entry name" value="BINDING OXIDOREDUCTASE, PUTATIVE (AFU_ORTHOLOGUE AFUA_2G08260)-RELATED"/>
    <property type="match status" value="1"/>
</dbReference>
<dbReference type="InterPro" id="IPR001155">
    <property type="entry name" value="OxRdtase_FMN_N"/>
</dbReference>
<dbReference type="Pfam" id="PF00724">
    <property type="entry name" value="Oxidored_FMN"/>
    <property type="match status" value="1"/>
</dbReference>
<keyword evidence="2 5" id="KW-0560">Oxidoreductase</keyword>
<proteinExistence type="predicted"/>
<feature type="region of interest" description="Disordered" evidence="3">
    <location>
        <begin position="466"/>
        <end position="494"/>
    </location>
</feature>
<evidence type="ECO:0000259" key="4">
    <source>
        <dbReference type="Pfam" id="PF00724"/>
    </source>
</evidence>
<dbReference type="Proteomes" id="UP000319342">
    <property type="component" value="Chromosome"/>
</dbReference>
<keyword evidence="6" id="KW-1185">Reference proteome</keyword>
<name>A0A518CY76_9BACT</name>
<evidence type="ECO:0000313" key="6">
    <source>
        <dbReference type="Proteomes" id="UP000319342"/>
    </source>
</evidence>
<evidence type="ECO:0000256" key="2">
    <source>
        <dbReference type="ARBA" id="ARBA00023002"/>
    </source>
</evidence>
<dbReference type="SUPFAM" id="SSF51395">
    <property type="entry name" value="FMN-linked oxidoreductases"/>
    <property type="match status" value="2"/>
</dbReference>
<dbReference type="EMBL" id="CP036290">
    <property type="protein sequence ID" value="QDU84179.1"/>
    <property type="molecule type" value="Genomic_DNA"/>
</dbReference>
<dbReference type="GO" id="GO:0010181">
    <property type="term" value="F:FMN binding"/>
    <property type="evidence" value="ECO:0007669"/>
    <property type="project" value="InterPro"/>
</dbReference>
<evidence type="ECO:0000256" key="3">
    <source>
        <dbReference type="SAM" id="MobiDB-lite"/>
    </source>
</evidence>
<dbReference type="AlphaFoldDB" id="A0A518CY76"/>
<dbReference type="GO" id="GO:0016491">
    <property type="term" value="F:oxidoreductase activity"/>
    <property type="evidence" value="ECO:0007669"/>
    <property type="project" value="UniProtKB-KW"/>
</dbReference>